<evidence type="ECO:0000256" key="14">
    <source>
        <dbReference type="ARBA" id="ARBA00025153"/>
    </source>
</evidence>
<dbReference type="InterPro" id="IPR004443">
    <property type="entry name" value="YjeF_N_dom"/>
</dbReference>
<evidence type="ECO:0000256" key="10">
    <source>
        <dbReference type="ARBA" id="ARBA00023027"/>
    </source>
</evidence>
<feature type="binding site" evidence="17">
    <location>
        <position position="408"/>
    </location>
    <ligand>
        <name>AMP</name>
        <dbReference type="ChEBI" id="CHEBI:456215"/>
    </ligand>
</feature>
<comment type="function">
    <text evidence="17">Catalyzes the dehydration of the S-form of NAD(P)HX at the expense of ADP, which is converted to AMP. Together with NAD(P)HX epimerase, which catalyzes the epimerization of the S- and R-forms, the enzyme allows the repair of both epimers of NAD(P)HX, a damaged form of NAD(P)H that is a result of enzymatic or heat-dependent hydration.</text>
</comment>
<comment type="catalytic activity">
    <reaction evidence="15 17 19">
        <text>(6S)-NADHX + ADP = AMP + phosphate + NADH + H(+)</text>
        <dbReference type="Rhea" id="RHEA:32223"/>
        <dbReference type="ChEBI" id="CHEBI:15378"/>
        <dbReference type="ChEBI" id="CHEBI:43474"/>
        <dbReference type="ChEBI" id="CHEBI:57945"/>
        <dbReference type="ChEBI" id="CHEBI:64074"/>
        <dbReference type="ChEBI" id="CHEBI:456215"/>
        <dbReference type="ChEBI" id="CHEBI:456216"/>
        <dbReference type="EC" id="4.2.1.136"/>
    </reaction>
</comment>
<name>A0A8J2ZCU3_9PROT</name>
<feature type="binding site" evidence="17">
    <location>
        <position position="298"/>
    </location>
    <ligand>
        <name>(6S)-NADPHX</name>
        <dbReference type="ChEBI" id="CHEBI:64076"/>
    </ligand>
</feature>
<evidence type="ECO:0000256" key="11">
    <source>
        <dbReference type="ARBA" id="ARBA00023235"/>
    </source>
</evidence>
<dbReference type="PANTHER" id="PTHR12592:SF0">
    <property type="entry name" value="ATP-DEPENDENT (S)-NAD(P)H-HYDRATE DEHYDRATASE"/>
    <property type="match status" value="1"/>
</dbReference>
<feature type="binding site" evidence="18">
    <location>
        <begin position="111"/>
        <end position="117"/>
    </location>
    <ligand>
        <name>(6S)-NADPHX</name>
        <dbReference type="ChEBI" id="CHEBI:64076"/>
    </ligand>
</feature>
<feature type="domain" description="YjeF N-terminal" evidence="21">
    <location>
        <begin position="1"/>
        <end position="195"/>
    </location>
</feature>
<feature type="binding site" evidence="18">
    <location>
        <begin position="47"/>
        <end position="51"/>
    </location>
    <ligand>
        <name>(6S)-NADPHX</name>
        <dbReference type="ChEBI" id="CHEBI:64076"/>
    </ligand>
</feature>
<evidence type="ECO:0000256" key="9">
    <source>
        <dbReference type="ARBA" id="ARBA00022958"/>
    </source>
</evidence>
<dbReference type="InterPro" id="IPR036652">
    <property type="entry name" value="YjeF_N_dom_sf"/>
</dbReference>
<dbReference type="CDD" id="cd01171">
    <property type="entry name" value="YXKO-related"/>
    <property type="match status" value="1"/>
</dbReference>
<dbReference type="GO" id="GO:0005524">
    <property type="term" value="F:ATP binding"/>
    <property type="evidence" value="ECO:0007669"/>
    <property type="project" value="UniProtKB-UniRule"/>
</dbReference>
<dbReference type="NCBIfam" id="TIGR00196">
    <property type="entry name" value="yjeF_cterm"/>
    <property type="match status" value="1"/>
</dbReference>
<comment type="cofactor">
    <cofactor evidence="18 19">
        <name>K(+)</name>
        <dbReference type="ChEBI" id="CHEBI:29103"/>
    </cofactor>
    <text evidence="18 19">Binds 1 potassium ion per subunit.</text>
</comment>
<keyword evidence="6 17" id="KW-0547">Nucleotide-binding</keyword>
<evidence type="ECO:0000256" key="5">
    <source>
        <dbReference type="ARBA" id="ARBA00022723"/>
    </source>
</evidence>
<comment type="catalytic activity">
    <reaction evidence="2 18 19">
        <text>(6R)-NADPHX = (6S)-NADPHX</text>
        <dbReference type="Rhea" id="RHEA:32227"/>
        <dbReference type="ChEBI" id="CHEBI:64076"/>
        <dbReference type="ChEBI" id="CHEBI:64077"/>
        <dbReference type="EC" id="5.1.99.6"/>
    </reaction>
</comment>
<dbReference type="PROSITE" id="PS51385">
    <property type="entry name" value="YJEF_N"/>
    <property type="match status" value="1"/>
</dbReference>
<dbReference type="PROSITE" id="PS01050">
    <property type="entry name" value="YJEF_C_2"/>
    <property type="match status" value="1"/>
</dbReference>
<dbReference type="InterPro" id="IPR017953">
    <property type="entry name" value="Carbohydrate_kinase_pred_CS"/>
</dbReference>
<dbReference type="HAMAP" id="MF_01965">
    <property type="entry name" value="NADHX_dehydratase"/>
    <property type="match status" value="1"/>
</dbReference>
<dbReference type="InterPro" id="IPR030677">
    <property type="entry name" value="Nnr"/>
</dbReference>
<dbReference type="RefSeq" id="WP_188901275.1">
    <property type="nucleotide sequence ID" value="NZ_BMKS01000008.1"/>
</dbReference>
<evidence type="ECO:0000256" key="12">
    <source>
        <dbReference type="ARBA" id="ARBA00023239"/>
    </source>
</evidence>
<evidence type="ECO:0000256" key="6">
    <source>
        <dbReference type="ARBA" id="ARBA00022741"/>
    </source>
</evidence>
<comment type="catalytic activity">
    <reaction evidence="1 18 19">
        <text>(6R)-NADHX = (6S)-NADHX</text>
        <dbReference type="Rhea" id="RHEA:32215"/>
        <dbReference type="ChEBI" id="CHEBI:64074"/>
        <dbReference type="ChEBI" id="CHEBI:64075"/>
        <dbReference type="EC" id="5.1.99.6"/>
    </reaction>
</comment>
<dbReference type="PANTHER" id="PTHR12592">
    <property type="entry name" value="ATP-DEPENDENT (S)-NAD(P)H-HYDRATE DEHYDRATASE FAMILY MEMBER"/>
    <property type="match status" value="1"/>
</dbReference>
<dbReference type="Gene3D" id="3.40.1190.20">
    <property type="match status" value="1"/>
</dbReference>
<dbReference type="GO" id="GO:0046872">
    <property type="term" value="F:metal ion binding"/>
    <property type="evidence" value="ECO:0007669"/>
    <property type="project" value="UniProtKB-UniRule"/>
</dbReference>
<dbReference type="SUPFAM" id="SSF64153">
    <property type="entry name" value="YjeF N-terminal domain-like"/>
    <property type="match status" value="1"/>
</dbReference>
<dbReference type="Pfam" id="PF03853">
    <property type="entry name" value="YjeF_N"/>
    <property type="match status" value="1"/>
</dbReference>
<dbReference type="Gene3D" id="3.40.50.10260">
    <property type="entry name" value="YjeF N-terminal domain"/>
    <property type="match status" value="1"/>
</dbReference>
<dbReference type="PROSITE" id="PS51383">
    <property type="entry name" value="YJEF_C_3"/>
    <property type="match status" value="1"/>
</dbReference>
<feature type="binding site" evidence="18">
    <location>
        <position position="48"/>
    </location>
    <ligand>
        <name>K(+)</name>
        <dbReference type="ChEBI" id="CHEBI:29103"/>
    </ligand>
</feature>
<dbReference type="EMBL" id="BMKS01000008">
    <property type="protein sequence ID" value="GGG38897.1"/>
    <property type="molecule type" value="Genomic_DNA"/>
</dbReference>
<dbReference type="Proteomes" id="UP000597507">
    <property type="component" value="Unassembled WGS sequence"/>
</dbReference>
<dbReference type="PIRSF" id="PIRSF017184">
    <property type="entry name" value="Nnr"/>
    <property type="match status" value="1"/>
</dbReference>
<proteinExistence type="inferred from homology"/>
<comment type="cofactor">
    <cofactor evidence="17">
        <name>Mg(2+)</name>
        <dbReference type="ChEBI" id="CHEBI:18420"/>
    </cofactor>
</comment>
<dbReference type="GO" id="GO:0052856">
    <property type="term" value="F:NAD(P)HX epimerase activity"/>
    <property type="evidence" value="ECO:0007669"/>
    <property type="project" value="UniProtKB-UniRule"/>
</dbReference>
<evidence type="ECO:0000313" key="23">
    <source>
        <dbReference type="Proteomes" id="UP000597507"/>
    </source>
</evidence>
<feature type="binding site" evidence="18">
    <location>
        <position position="107"/>
    </location>
    <ligand>
        <name>K(+)</name>
        <dbReference type="ChEBI" id="CHEBI:29103"/>
    </ligand>
</feature>
<organism evidence="22 23">
    <name type="scientific">Caldovatus sediminis</name>
    <dbReference type="NCBI Taxonomy" id="2041189"/>
    <lineage>
        <taxon>Bacteria</taxon>
        <taxon>Pseudomonadati</taxon>
        <taxon>Pseudomonadota</taxon>
        <taxon>Alphaproteobacteria</taxon>
        <taxon>Acetobacterales</taxon>
        <taxon>Roseomonadaceae</taxon>
        <taxon>Caldovatus</taxon>
    </lineage>
</organism>
<evidence type="ECO:0000259" key="21">
    <source>
        <dbReference type="PROSITE" id="PS51385"/>
    </source>
</evidence>
<evidence type="ECO:0000256" key="1">
    <source>
        <dbReference type="ARBA" id="ARBA00000013"/>
    </source>
</evidence>
<comment type="function">
    <text evidence="18">Catalyzes the epimerization of the S- and R-forms of NAD(P)HX, a damaged form of NAD(P)H that is a result of enzymatic or heat-dependent hydration. This is a prerequisite for the S-specific NAD(P)H-hydrate dehydratase to allow the repair of both epimers of NAD(P)HX.</text>
</comment>
<dbReference type="GO" id="GO:0110051">
    <property type="term" value="P:metabolite repair"/>
    <property type="evidence" value="ECO:0007669"/>
    <property type="project" value="TreeGrafter"/>
</dbReference>
<keyword evidence="8 17" id="KW-0521">NADP</keyword>
<dbReference type="Pfam" id="PF01256">
    <property type="entry name" value="Carb_kinase"/>
    <property type="match status" value="1"/>
</dbReference>
<feature type="binding site" evidence="17">
    <location>
        <begin position="379"/>
        <end position="383"/>
    </location>
    <ligand>
        <name>AMP</name>
        <dbReference type="ChEBI" id="CHEBI:456215"/>
    </ligand>
</feature>
<comment type="similarity">
    <text evidence="17">Belongs to the NnrD/CARKD family.</text>
</comment>
<evidence type="ECO:0000256" key="19">
    <source>
        <dbReference type="PIRNR" id="PIRNR017184"/>
    </source>
</evidence>
<dbReference type="AlphaFoldDB" id="A0A8J2ZCU3"/>
<dbReference type="GO" id="GO:0046496">
    <property type="term" value="P:nicotinamide nucleotide metabolic process"/>
    <property type="evidence" value="ECO:0007669"/>
    <property type="project" value="UniProtKB-UniRule"/>
</dbReference>
<comment type="caution">
    <text evidence="22">The sequence shown here is derived from an EMBL/GenBank/DDBJ whole genome shotgun (WGS) entry which is preliminary data.</text>
</comment>
<keyword evidence="12 17" id="KW-0456">Lyase</keyword>
<reference evidence="22 23" key="1">
    <citation type="journal article" date="2014" name="Int. J. Syst. Evol. Microbiol.">
        <title>Complete genome sequence of Corynebacterium casei LMG S-19264T (=DSM 44701T), isolated from a smear-ripened cheese.</title>
        <authorList>
            <consortium name="US DOE Joint Genome Institute (JGI-PGF)"/>
            <person name="Walter F."/>
            <person name="Albersmeier A."/>
            <person name="Kalinowski J."/>
            <person name="Ruckert C."/>
        </authorList>
    </citation>
    <scope>NUCLEOTIDE SEQUENCE [LARGE SCALE GENOMIC DNA]</scope>
    <source>
        <strain evidence="22 23">CGMCC 1.16330</strain>
    </source>
</reference>
<comment type="catalytic activity">
    <reaction evidence="16 17 19">
        <text>(6S)-NADPHX + ADP = AMP + phosphate + NADPH + H(+)</text>
        <dbReference type="Rhea" id="RHEA:32235"/>
        <dbReference type="ChEBI" id="CHEBI:15378"/>
        <dbReference type="ChEBI" id="CHEBI:43474"/>
        <dbReference type="ChEBI" id="CHEBI:57783"/>
        <dbReference type="ChEBI" id="CHEBI:64076"/>
        <dbReference type="ChEBI" id="CHEBI:456215"/>
        <dbReference type="ChEBI" id="CHEBI:456216"/>
        <dbReference type="EC" id="4.2.1.136"/>
    </reaction>
</comment>
<evidence type="ECO:0000256" key="18">
    <source>
        <dbReference type="HAMAP-Rule" id="MF_01966"/>
    </source>
</evidence>
<sequence>MGRADSLAIGGGIPGIALMEAAGRAVARAALRRFRPCRTLVLAGPGNNGGDGYVAARLLEQAGWPVAVAALAPPRPGSDAALAAARWRGPMVPFGPDPVARAGLVVDAVFGAGLARPVDGIAAAALDACAGRPVLAVDVPSGVDGATGQVRGVAPQAALTVTFFRLKPGHLLLPGRTLCGETLLADIGLPASVLVAVAPRTFANGPGALWRLPEHGPAAHKYARGHLTVLGGAAMTGAARLVAGAARRAGAGLVTIAAPDAASAAVYRCGDPGTIVTEEPLASLLADPRRRVWVLGPGLAPEPATRAALRRIVEAGGRQAVADAGAVTACAGAPEALRGAAVLTPHEGEFARVFGPVAGDRPGAARRAAALTGAVVLLKGPDTVIAAPDGRAAINANAPPSLATAGSGDVLAGIIGALLARGMAPFEAACAGAWLHGAAAGAAALQQPQGLIAEDLINFLPAALSEACGACPSRPVALGYTR</sequence>
<dbReference type="InterPro" id="IPR029056">
    <property type="entry name" value="Ribokinase-like"/>
</dbReference>
<comment type="subunit">
    <text evidence="17">Homotetramer.</text>
</comment>
<comment type="caution">
    <text evidence="18">Lacks conserved residue(s) required for the propagation of feature annotation.</text>
</comment>
<evidence type="ECO:0000256" key="16">
    <source>
        <dbReference type="ARBA" id="ARBA00049209"/>
    </source>
</evidence>
<evidence type="ECO:0000256" key="3">
    <source>
        <dbReference type="ARBA" id="ARBA00006001"/>
    </source>
</evidence>
<feature type="binding site" evidence="18">
    <location>
        <position position="138"/>
    </location>
    <ligand>
        <name>(6S)-NADPHX</name>
        <dbReference type="ChEBI" id="CHEBI:64076"/>
    </ligand>
</feature>
<keyword evidence="11 18" id="KW-0413">Isomerase</keyword>
<keyword evidence="23" id="KW-1185">Reference proteome</keyword>
<keyword evidence="5 18" id="KW-0479">Metal-binding</keyword>
<keyword evidence="7 17" id="KW-0067">ATP-binding</keyword>
<comment type="function">
    <text evidence="14 19">Bifunctional enzyme that catalyzes the epimerization of the S- and R-forms of NAD(P)HX and the dehydration of the S-form of NAD(P)HX at the expense of ADP, which is converted to AMP. This allows the repair of both epimers of NAD(P)HX, a damaged form of NAD(P)H that is a result of enzymatic or heat-dependent hydration.</text>
</comment>
<dbReference type="NCBIfam" id="TIGR00197">
    <property type="entry name" value="yjeF_nterm"/>
    <property type="match status" value="1"/>
</dbReference>
<protein>
    <recommendedName>
        <fullName evidence="19">Bifunctional NAD(P)H-hydrate repair enzyme</fullName>
    </recommendedName>
    <alternativeName>
        <fullName evidence="19">Nicotinamide nucleotide repair protein</fullName>
    </alternativeName>
    <domain>
        <recommendedName>
            <fullName evidence="19">ADP-dependent (S)-NAD(P)H-hydrate dehydratase</fullName>
            <ecNumber evidence="19">4.2.1.136</ecNumber>
        </recommendedName>
        <alternativeName>
            <fullName evidence="19">ADP-dependent NAD(P)HX dehydratase</fullName>
        </alternativeName>
    </domain>
    <domain>
        <recommendedName>
            <fullName evidence="19">NAD(P)H-hydrate epimerase</fullName>
            <ecNumber evidence="19">5.1.99.6</ecNumber>
        </recommendedName>
    </domain>
</protein>
<dbReference type="SUPFAM" id="SSF53613">
    <property type="entry name" value="Ribokinase-like"/>
    <property type="match status" value="1"/>
</dbReference>
<keyword evidence="9 18" id="KW-0630">Potassium</keyword>
<evidence type="ECO:0000313" key="22">
    <source>
        <dbReference type="EMBL" id="GGG38897.1"/>
    </source>
</evidence>
<dbReference type="InterPro" id="IPR000631">
    <property type="entry name" value="CARKD"/>
</dbReference>
<evidence type="ECO:0000256" key="7">
    <source>
        <dbReference type="ARBA" id="ARBA00022840"/>
    </source>
</evidence>
<evidence type="ECO:0000256" key="8">
    <source>
        <dbReference type="ARBA" id="ARBA00022857"/>
    </source>
</evidence>
<evidence type="ECO:0000256" key="13">
    <source>
        <dbReference type="ARBA" id="ARBA00023268"/>
    </source>
</evidence>
<keyword evidence="10 17" id="KW-0520">NAD</keyword>
<feature type="binding site" evidence="17">
    <location>
        <position position="238"/>
    </location>
    <ligand>
        <name>(6S)-NADPHX</name>
        <dbReference type="ChEBI" id="CHEBI:64076"/>
    </ligand>
</feature>
<feature type="binding site" evidence="17">
    <location>
        <position position="346"/>
    </location>
    <ligand>
        <name>(6S)-NADPHX</name>
        <dbReference type="ChEBI" id="CHEBI:64076"/>
    </ligand>
</feature>
<evidence type="ECO:0000256" key="15">
    <source>
        <dbReference type="ARBA" id="ARBA00048238"/>
    </source>
</evidence>
<comment type="similarity">
    <text evidence="3 19">In the N-terminal section; belongs to the NnrE/AIBP family.</text>
</comment>
<dbReference type="GO" id="GO:0052855">
    <property type="term" value="F:ADP-dependent NAD(P)H-hydrate dehydratase activity"/>
    <property type="evidence" value="ECO:0007669"/>
    <property type="project" value="UniProtKB-UniRule"/>
</dbReference>
<evidence type="ECO:0000259" key="20">
    <source>
        <dbReference type="PROSITE" id="PS51383"/>
    </source>
</evidence>
<gene>
    <name evidence="18" type="primary">nnrE</name>
    <name evidence="17" type="synonym">nnrD</name>
    <name evidence="22" type="ORF">GCM10010964_28140</name>
</gene>
<feature type="binding site" evidence="18">
    <location>
        <position position="141"/>
    </location>
    <ligand>
        <name>K(+)</name>
        <dbReference type="ChEBI" id="CHEBI:29103"/>
    </ligand>
</feature>
<feature type="binding site" evidence="17">
    <location>
        <position position="409"/>
    </location>
    <ligand>
        <name>(6S)-NADPHX</name>
        <dbReference type="ChEBI" id="CHEBI:64076"/>
    </ligand>
</feature>
<dbReference type="HAMAP" id="MF_01966">
    <property type="entry name" value="NADHX_epimerase"/>
    <property type="match status" value="1"/>
</dbReference>
<feature type="domain" description="YjeF C-terminal" evidence="20">
    <location>
        <begin position="204"/>
        <end position="467"/>
    </location>
</feature>
<evidence type="ECO:0000256" key="4">
    <source>
        <dbReference type="ARBA" id="ARBA00009524"/>
    </source>
</evidence>
<keyword evidence="13" id="KW-0511">Multifunctional enzyme</keyword>
<comment type="similarity">
    <text evidence="18">Belongs to the NnrE/AIBP family.</text>
</comment>
<dbReference type="EC" id="5.1.99.6" evidence="19"/>
<dbReference type="EC" id="4.2.1.136" evidence="19"/>
<accession>A0A8J2ZCU3</accession>
<evidence type="ECO:0000256" key="2">
    <source>
        <dbReference type="ARBA" id="ARBA00000909"/>
    </source>
</evidence>
<comment type="similarity">
    <text evidence="4 19">In the C-terminal section; belongs to the NnrD/CARKD family.</text>
</comment>
<evidence type="ECO:0000256" key="17">
    <source>
        <dbReference type="HAMAP-Rule" id="MF_01965"/>
    </source>
</evidence>